<dbReference type="OrthoDB" id="5767052at2"/>
<dbReference type="PROSITE" id="PS51257">
    <property type="entry name" value="PROKAR_LIPOPROTEIN"/>
    <property type="match status" value="1"/>
</dbReference>
<dbReference type="EMBL" id="NOIG01000005">
    <property type="protein sequence ID" value="OYD50663.1"/>
    <property type="molecule type" value="Genomic_DNA"/>
</dbReference>
<dbReference type="Pfam" id="PF19795">
    <property type="entry name" value="DUF6279"/>
    <property type="match status" value="1"/>
</dbReference>
<evidence type="ECO:0000313" key="2">
    <source>
        <dbReference type="Proteomes" id="UP000215441"/>
    </source>
</evidence>
<gene>
    <name evidence="1" type="ORF">CBY09_07970</name>
</gene>
<proteinExistence type="predicted"/>
<sequence>MFPLRTTLGVVGLVLAGLLMAGCSTVKLAYNQAPQLLSWQLNRYLDLTQPQAERVRDELADLHRWHRDTLLPEHAGLLQKLRQQLPAPMSAEQACRAYADLRTQIDQLLARAEPSLVWLASDLSESQIRSLQKKQADSNADWKKEWLDLPPDKLREHRYQLLLSRTEDFYGTLQEPQKAALRSYIARSSFDPQRTYAERQRRQQDLVQVLRKIAAERGNTEQARTLLRGYLARLNTSPDAAYQRYAATLVDEGCAGFALVHSAMTPAQRLQAVASIGAYEQDFIALAAQRVAP</sequence>
<name>A0A235EPE7_9BURK</name>
<accession>A0A235EPE7</accession>
<comment type="caution">
    <text evidence="1">The sequence shown here is derived from an EMBL/GenBank/DDBJ whole genome shotgun (WGS) entry which is preliminary data.</text>
</comment>
<dbReference type="Proteomes" id="UP000215441">
    <property type="component" value="Unassembled WGS sequence"/>
</dbReference>
<dbReference type="RefSeq" id="WP_094288258.1">
    <property type="nucleotide sequence ID" value="NZ_JAMXHW010000022.1"/>
</dbReference>
<protein>
    <recommendedName>
        <fullName evidence="3">Lipoprotein</fullName>
    </recommendedName>
</protein>
<organism evidence="1 2">
    <name type="scientific">Acidovorax kalamii</name>
    <dbReference type="NCBI Taxonomy" id="2004485"/>
    <lineage>
        <taxon>Bacteria</taxon>
        <taxon>Pseudomonadati</taxon>
        <taxon>Pseudomonadota</taxon>
        <taxon>Betaproteobacteria</taxon>
        <taxon>Burkholderiales</taxon>
        <taxon>Comamonadaceae</taxon>
        <taxon>Acidovorax</taxon>
    </lineage>
</organism>
<reference evidence="1 2" key="1">
    <citation type="submission" date="2017-07" db="EMBL/GenBank/DDBJ databases">
        <title>Acidovorax KNDSW TSA 6 genome sequence and assembly.</title>
        <authorList>
            <person name="Mayilraj S."/>
        </authorList>
    </citation>
    <scope>NUCLEOTIDE SEQUENCE [LARGE SCALE GENOMIC DNA]</scope>
    <source>
        <strain evidence="1 2">KNDSW-TSA6</strain>
    </source>
</reference>
<evidence type="ECO:0000313" key="1">
    <source>
        <dbReference type="EMBL" id="OYD50663.1"/>
    </source>
</evidence>
<dbReference type="AlphaFoldDB" id="A0A235EPE7"/>
<evidence type="ECO:0008006" key="3">
    <source>
        <dbReference type="Google" id="ProtNLM"/>
    </source>
</evidence>
<keyword evidence="2" id="KW-1185">Reference proteome</keyword>